<gene>
    <name evidence="1" type="ORF">NQ318_020943</name>
</gene>
<protein>
    <submittedName>
        <fullName evidence="1">Uncharacterized protein</fullName>
    </submittedName>
</protein>
<reference evidence="1" key="1">
    <citation type="journal article" date="2023" name="Insect Mol. Biol.">
        <title>Genome sequencing provides insights into the evolution of gene families encoding plant cell wall-degrading enzymes in longhorned beetles.</title>
        <authorList>
            <person name="Shin N.R."/>
            <person name="Okamura Y."/>
            <person name="Kirsch R."/>
            <person name="Pauchet Y."/>
        </authorList>
    </citation>
    <scope>NUCLEOTIDE SEQUENCE</scope>
    <source>
        <strain evidence="1">AMC_N1</strain>
    </source>
</reference>
<dbReference type="Proteomes" id="UP001162162">
    <property type="component" value="Unassembled WGS sequence"/>
</dbReference>
<evidence type="ECO:0000313" key="2">
    <source>
        <dbReference type="Proteomes" id="UP001162162"/>
    </source>
</evidence>
<evidence type="ECO:0000313" key="1">
    <source>
        <dbReference type="EMBL" id="KAJ8944886.1"/>
    </source>
</evidence>
<accession>A0AAV8Y1P1</accession>
<dbReference type="AlphaFoldDB" id="A0AAV8Y1P1"/>
<comment type="caution">
    <text evidence="1">The sequence shown here is derived from an EMBL/GenBank/DDBJ whole genome shotgun (WGS) entry which is preliminary data.</text>
</comment>
<name>A0AAV8Y1P1_9CUCU</name>
<organism evidence="1 2">
    <name type="scientific">Aromia moschata</name>
    <dbReference type="NCBI Taxonomy" id="1265417"/>
    <lineage>
        <taxon>Eukaryota</taxon>
        <taxon>Metazoa</taxon>
        <taxon>Ecdysozoa</taxon>
        <taxon>Arthropoda</taxon>
        <taxon>Hexapoda</taxon>
        <taxon>Insecta</taxon>
        <taxon>Pterygota</taxon>
        <taxon>Neoptera</taxon>
        <taxon>Endopterygota</taxon>
        <taxon>Coleoptera</taxon>
        <taxon>Polyphaga</taxon>
        <taxon>Cucujiformia</taxon>
        <taxon>Chrysomeloidea</taxon>
        <taxon>Cerambycidae</taxon>
        <taxon>Cerambycinae</taxon>
        <taxon>Callichromatini</taxon>
        <taxon>Aromia</taxon>
    </lineage>
</organism>
<dbReference type="EMBL" id="JAPWTK010000235">
    <property type="protein sequence ID" value="KAJ8944886.1"/>
    <property type="molecule type" value="Genomic_DNA"/>
</dbReference>
<proteinExistence type="predicted"/>
<sequence>MSPEFGFKRGTPPQPLKSHGIGAYCQYQSVFVICKQVKWRMEGVQKHSLEEEAKLDTYT</sequence>
<keyword evidence="2" id="KW-1185">Reference proteome</keyword>